<evidence type="ECO:0000256" key="6">
    <source>
        <dbReference type="ARBA" id="ARBA00025748"/>
    </source>
</evidence>
<proteinExistence type="inferred from homology"/>
<keyword evidence="2 9" id="KW-0805">Transcription regulation</keyword>
<dbReference type="InterPro" id="IPR045224">
    <property type="entry name" value="HDZip_class_I_plant"/>
</dbReference>
<comment type="similarity">
    <text evidence="6 9">Belongs to the HD-ZIP homeobox family. Class I subfamily.</text>
</comment>
<dbReference type="Pfam" id="PF00046">
    <property type="entry name" value="Homeodomain"/>
    <property type="match status" value="1"/>
</dbReference>
<dbReference type="SMART" id="SM00389">
    <property type="entry name" value="HOX"/>
    <property type="match status" value="1"/>
</dbReference>
<comment type="subcellular location">
    <subcellularLocation>
        <location evidence="1 7 8">Nucleus</location>
    </subcellularLocation>
</comment>
<name>A0ABD1QK36_9LAMI</name>
<feature type="domain" description="Homeobox" evidence="10">
    <location>
        <begin position="6"/>
        <end position="66"/>
    </location>
</feature>
<sequence length="201" mass="22686">MTMDSFQSQTRKKRLTPNQVMLLETSFNFNNKLDPYRKSQLASQLGVPPRQVVIWYQNKRAREKYQSLETDHKMLQVRLENTVSHNAMLHEEVARLKDELRFLGSSSCDEVRSTNFIHSSKNHLDKEPYASLIGDAGIGPCGPSESMGCVALRVEETASGWFHRAAMTSHSLQWKDNGPVLPNPSKSDGLVLIGHSLFGEN</sequence>
<evidence type="ECO:0000313" key="11">
    <source>
        <dbReference type="EMBL" id="KAL2475314.1"/>
    </source>
</evidence>
<dbReference type="Proteomes" id="UP001604336">
    <property type="component" value="Unassembled WGS sequence"/>
</dbReference>
<dbReference type="GO" id="GO:0003677">
    <property type="term" value="F:DNA binding"/>
    <property type="evidence" value="ECO:0007669"/>
    <property type="project" value="UniProtKB-UniRule"/>
</dbReference>
<accession>A0ABD1QK36</accession>
<evidence type="ECO:0000256" key="4">
    <source>
        <dbReference type="ARBA" id="ARBA00023155"/>
    </source>
</evidence>
<dbReference type="InterPro" id="IPR001356">
    <property type="entry name" value="HD"/>
</dbReference>
<dbReference type="PRINTS" id="PR00031">
    <property type="entry name" value="HTHREPRESSR"/>
</dbReference>
<dbReference type="GO" id="GO:0005634">
    <property type="term" value="C:nucleus"/>
    <property type="evidence" value="ECO:0007669"/>
    <property type="project" value="UniProtKB-SubCell"/>
</dbReference>
<feature type="DNA-binding region" description="Homeobox" evidence="7">
    <location>
        <begin position="8"/>
        <end position="67"/>
    </location>
</feature>
<dbReference type="InterPro" id="IPR009057">
    <property type="entry name" value="Homeodomain-like_sf"/>
</dbReference>
<evidence type="ECO:0000256" key="3">
    <source>
        <dbReference type="ARBA" id="ARBA00023125"/>
    </source>
</evidence>
<evidence type="ECO:0000256" key="9">
    <source>
        <dbReference type="RuleBase" id="RU369038"/>
    </source>
</evidence>
<comment type="caution">
    <text evidence="11">The sequence shown here is derived from an EMBL/GenBank/DDBJ whole genome shotgun (WGS) entry which is preliminary data.</text>
</comment>
<protein>
    <recommendedName>
        <fullName evidence="9">Homeobox-leucine zipper protein</fullName>
    </recommendedName>
    <alternativeName>
        <fullName evidence="9">HD-ZIP protein</fullName>
    </alternativeName>
    <alternativeName>
        <fullName evidence="9">Homeodomain transcription factor</fullName>
    </alternativeName>
</protein>
<dbReference type="InterPro" id="IPR000047">
    <property type="entry name" value="HTH_motif"/>
</dbReference>
<dbReference type="PROSITE" id="PS50071">
    <property type="entry name" value="HOMEOBOX_2"/>
    <property type="match status" value="1"/>
</dbReference>
<evidence type="ECO:0000256" key="1">
    <source>
        <dbReference type="ARBA" id="ARBA00004123"/>
    </source>
</evidence>
<gene>
    <name evidence="11" type="ORF">Adt_36050</name>
</gene>
<evidence type="ECO:0000256" key="8">
    <source>
        <dbReference type="RuleBase" id="RU000682"/>
    </source>
</evidence>
<dbReference type="CDD" id="cd00086">
    <property type="entry name" value="homeodomain"/>
    <property type="match status" value="1"/>
</dbReference>
<evidence type="ECO:0000313" key="12">
    <source>
        <dbReference type="Proteomes" id="UP001604336"/>
    </source>
</evidence>
<keyword evidence="7 8" id="KW-0539">Nucleus</keyword>
<keyword evidence="3 7" id="KW-0238">DNA-binding</keyword>
<dbReference type="SUPFAM" id="SSF46689">
    <property type="entry name" value="Homeodomain-like"/>
    <property type="match status" value="1"/>
</dbReference>
<organism evidence="11 12">
    <name type="scientific">Abeliophyllum distichum</name>
    <dbReference type="NCBI Taxonomy" id="126358"/>
    <lineage>
        <taxon>Eukaryota</taxon>
        <taxon>Viridiplantae</taxon>
        <taxon>Streptophyta</taxon>
        <taxon>Embryophyta</taxon>
        <taxon>Tracheophyta</taxon>
        <taxon>Spermatophyta</taxon>
        <taxon>Magnoliopsida</taxon>
        <taxon>eudicotyledons</taxon>
        <taxon>Gunneridae</taxon>
        <taxon>Pentapetalae</taxon>
        <taxon>asterids</taxon>
        <taxon>lamiids</taxon>
        <taxon>Lamiales</taxon>
        <taxon>Oleaceae</taxon>
        <taxon>Forsythieae</taxon>
        <taxon>Abeliophyllum</taxon>
    </lineage>
</organism>
<dbReference type="PANTHER" id="PTHR24326:SF522">
    <property type="entry name" value="HOMEOBOX-LEUCINE ZIPPER PROTEIN ATHB-52"/>
    <property type="match status" value="1"/>
</dbReference>
<dbReference type="GO" id="GO:0000981">
    <property type="term" value="F:DNA-binding transcription factor activity, RNA polymerase II-specific"/>
    <property type="evidence" value="ECO:0007669"/>
    <property type="project" value="UniProtKB-UniRule"/>
</dbReference>
<comment type="function">
    <text evidence="9">Transcription factor.</text>
</comment>
<evidence type="ECO:0000256" key="2">
    <source>
        <dbReference type="ARBA" id="ARBA00023015"/>
    </source>
</evidence>
<keyword evidence="12" id="KW-1185">Reference proteome</keyword>
<dbReference type="EMBL" id="JBFOLK010000011">
    <property type="protein sequence ID" value="KAL2475314.1"/>
    <property type="molecule type" value="Genomic_DNA"/>
</dbReference>
<keyword evidence="4 7" id="KW-0371">Homeobox</keyword>
<dbReference type="PANTHER" id="PTHR24326">
    <property type="entry name" value="HOMEOBOX-LEUCINE ZIPPER PROTEIN"/>
    <property type="match status" value="1"/>
</dbReference>
<reference evidence="12" key="1">
    <citation type="submission" date="2024-07" db="EMBL/GenBank/DDBJ databases">
        <title>Two chromosome-level genome assemblies of Korean endemic species Abeliophyllum distichum and Forsythia ovata (Oleaceae).</title>
        <authorList>
            <person name="Jang H."/>
        </authorList>
    </citation>
    <scope>NUCLEOTIDE SEQUENCE [LARGE SCALE GENOMIC DNA]</scope>
</reference>
<dbReference type="Gene3D" id="1.10.10.60">
    <property type="entry name" value="Homeodomain-like"/>
    <property type="match status" value="1"/>
</dbReference>
<evidence type="ECO:0000259" key="10">
    <source>
        <dbReference type="PROSITE" id="PS50071"/>
    </source>
</evidence>
<evidence type="ECO:0000256" key="5">
    <source>
        <dbReference type="ARBA" id="ARBA00023163"/>
    </source>
</evidence>
<dbReference type="AlphaFoldDB" id="A0ABD1QK36"/>
<keyword evidence="5 9" id="KW-0804">Transcription</keyword>
<evidence type="ECO:0000256" key="7">
    <source>
        <dbReference type="PROSITE-ProRule" id="PRU00108"/>
    </source>
</evidence>